<dbReference type="InterPro" id="IPR019253">
    <property type="entry name" value="DUF2244_TM"/>
</dbReference>
<keyword evidence="1" id="KW-0472">Membrane</keyword>
<dbReference type="Proteomes" id="UP000000692">
    <property type="component" value="Chromosome"/>
</dbReference>
<proteinExistence type="predicted"/>
<keyword evidence="1" id="KW-0812">Transmembrane</keyword>
<dbReference type="EMBL" id="CP002018">
    <property type="protein sequence ID" value="AEM41807.1"/>
    <property type="molecule type" value="Genomic_DNA"/>
</dbReference>
<dbReference type="AlphaFoldDB" id="F9Y4S3"/>
<name>F9Y4S3_KETVW</name>
<dbReference type="Pfam" id="PF10003">
    <property type="entry name" value="DUF2244"/>
    <property type="match status" value="1"/>
</dbReference>
<evidence type="ECO:0000313" key="3">
    <source>
        <dbReference type="Proteomes" id="UP000000692"/>
    </source>
</evidence>
<dbReference type="HOGENOM" id="CLU_096000_1_0_5"/>
<feature type="transmembrane region" description="Helical" evidence="1">
    <location>
        <begin position="64"/>
        <end position="83"/>
    </location>
</feature>
<evidence type="ECO:0000256" key="1">
    <source>
        <dbReference type="SAM" id="Phobius"/>
    </source>
</evidence>
<dbReference type="KEGG" id="kvl:KVU_1968"/>
<gene>
    <name evidence="2" type="ordered locus">KVU_1968</name>
</gene>
<organism evidence="2 3">
    <name type="scientific">Ketogulonicigenium vulgare (strain WSH-001)</name>
    <dbReference type="NCBI Taxonomy" id="759362"/>
    <lineage>
        <taxon>Bacteria</taxon>
        <taxon>Pseudomonadati</taxon>
        <taxon>Pseudomonadota</taxon>
        <taxon>Alphaproteobacteria</taxon>
        <taxon>Rhodobacterales</taxon>
        <taxon>Roseobacteraceae</taxon>
        <taxon>Ketogulonicigenium</taxon>
    </lineage>
</organism>
<reference evidence="2 3" key="1">
    <citation type="journal article" date="2011" name="J. Bacteriol.">
        <title>Complete genome sequence of the industrial strain Ketogulonicigenium vulgare WSH-001.</title>
        <authorList>
            <person name="Liu L."/>
            <person name="Li Y."/>
            <person name="Zhang J."/>
            <person name="Zhou Z."/>
            <person name="Liu J."/>
            <person name="Li X."/>
            <person name="Zhou J."/>
            <person name="Du G."/>
            <person name="Wang L."/>
            <person name="Chen J."/>
        </authorList>
    </citation>
    <scope>NUCLEOTIDE SEQUENCE [LARGE SCALE GENOMIC DNA]</scope>
    <source>
        <strain evidence="2 3">WSH-001</strain>
    </source>
</reference>
<protein>
    <submittedName>
        <fullName evidence="2">Integral membrane protein-like protein</fullName>
    </submittedName>
</protein>
<dbReference type="PATRIC" id="fig|759362.5.peg.2040"/>
<keyword evidence="3" id="KW-1185">Reference proteome</keyword>
<dbReference type="eggNOG" id="COG5488">
    <property type="taxonomic scope" value="Bacteria"/>
</dbReference>
<evidence type="ECO:0000313" key="2">
    <source>
        <dbReference type="EMBL" id="AEM41807.1"/>
    </source>
</evidence>
<sequence>MPYEWVKPRAAPEESGAVAVSHPPIAELHLWPYRSLPLRGFVTFMVITLLLIAVPLTVALGSPVLWGVLPFFMLTIWGLYLAFRRNYRDGHVLERLLVWDDHVQLIRTGTYERRREWEANPHWVRLTLIPEGGPVPNYITLRGSNREVEIGAFLSEEERQALAAELRPLFGPRR</sequence>
<feature type="transmembrane region" description="Helical" evidence="1">
    <location>
        <begin position="38"/>
        <end position="58"/>
    </location>
</feature>
<dbReference type="OrthoDB" id="9808190at2"/>
<keyword evidence="1" id="KW-1133">Transmembrane helix</keyword>
<accession>F9Y4S3</accession>
<dbReference type="RefSeq" id="WP_013385179.1">
    <property type="nucleotide sequence ID" value="NC_017384.1"/>
</dbReference>